<name>A0A8S5RL28_9VIRU</name>
<accession>A0A8S5RL28</accession>
<sequence>MQDIQSAVKNNKDKIYIDSILSKNEYRLRFLCDYISRKAYWYGYVQQCKQDGIKAIDIQFNDSEHQNGRMTHFNIDRISIEDIPAYSPYCTCGIKPIMKG</sequence>
<protein>
    <submittedName>
        <fullName evidence="1">Uncharacterized protein</fullName>
    </submittedName>
</protein>
<reference evidence="1" key="1">
    <citation type="journal article" date="2021" name="Proc. Natl. Acad. Sci. U.S.A.">
        <title>A Catalog of Tens of Thousands of Viruses from Human Metagenomes Reveals Hidden Associations with Chronic Diseases.</title>
        <authorList>
            <person name="Tisza M.J."/>
            <person name="Buck C.B."/>
        </authorList>
    </citation>
    <scope>NUCLEOTIDE SEQUENCE</scope>
    <source>
        <strain evidence="1">CtEQ64</strain>
    </source>
</reference>
<dbReference type="EMBL" id="BK059112">
    <property type="protein sequence ID" value="DAE31883.1"/>
    <property type="molecule type" value="Genomic_DNA"/>
</dbReference>
<evidence type="ECO:0000313" key="1">
    <source>
        <dbReference type="EMBL" id="DAE31883.1"/>
    </source>
</evidence>
<proteinExistence type="predicted"/>
<organism evidence="1">
    <name type="scientific">virus sp. ctEQ64</name>
    <dbReference type="NCBI Taxonomy" id="2825809"/>
    <lineage>
        <taxon>Viruses</taxon>
    </lineage>
</organism>